<name>A0A3N6N5J8_NATCH</name>
<keyword evidence="4" id="KW-0418">Kinase</keyword>
<dbReference type="Pfam" id="PF05161">
    <property type="entry name" value="MOFRL"/>
    <property type="match status" value="1"/>
</dbReference>
<dbReference type="SUPFAM" id="SSF82544">
    <property type="entry name" value="GckA/TtuD-like"/>
    <property type="match status" value="1"/>
</dbReference>
<dbReference type="Gene3D" id="3.40.1480.10">
    <property type="entry name" value="MOFRL domain"/>
    <property type="match status" value="1"/>
</dbReference>
<feature type="region of interest" description="Disordered" evidence="1">
    <location>
        <begin position="248"/>
        <end position="270"/>
    </location>
</feature>
<reference evidence="4 5" key="1">
    <citation type="submission" date="2018-10" db="EMBL/GenBank/DDBJ databases">
        <title>Natrarchaeobius chitinivorans gen. nov., sp. nov., and Natrarchaeobius haloalkaliphilus sp. nov., alkaliphilic, chitin-utilizing haloarchaea from hypersaline alkaline lakes.</title>
        <authorList>
            <person name="Sorokin D.Y."/>
            <person name="Elcheninov A.G."/>
            <person name="Kostrikina N.A."/>
            <person name="Bale N.J."/>
            <person name="Sinninghe Damste J.S."/>
            <person name="Khijniak T.V."/>
            <person name="Kublanov I.V."/>
            <person name="Toshchakov S.V."/>
        </authorList>
    </citation>
    <scope>NUCLEOTIDE SEQUENCE [LARGE SCALE GENOMIC DNA]</scope>
    <source>
        <strain evidence="4 5">AArcht4T</strain>
    </source>
</reference>
<organism evidence="4 5">
    <name type="scientific">Natrarchaeobius chitinivorans</name>
    <dbReference type="NCBI Taxonomy" id="1679083"/>
    <lineage>
        <taxon>Archaea</taxon>
        <taxon>Methanobacteriati</taxon>
        <taxon>Methanobacteriota</taxon>
        <taxon>Stenosarchaea group</taxon>
        <taxon>Halobacteria</taxon>
        <taxon>Halobacteriales</taxon>
        <taxon>Natrialbaceae</taxon>
        <taxon>Natrarchaeobius</taxon>
    </lineage>
</organism>
<dbReference type="Pfam" id="PF13660">
    <property type="entry name" value="DUF4147"/>
    <property type="match status" value="1"/>
</dbReference>
<keyword evidence="4" id="KW-0808">Transferase</keyword>
<proteinExistence type="predicted"/>
<dbReference type="InterPro" id="IPR037035">
    <property type="entry name" value="GK-like_C_sf"/>
</dbReference>
<evidence type="ECO:0000313" key="4">
    <source>
        <dbReference type="EMBL" id="RQG93562.1"/>
    </source>
</evidence>
<dbReference type="OrthoDB" id="10741at2157"/>
<evidence type="ECO:0000259" key="3">
    <source>
        <dbReference type="Pfam" id="PF13660"/>
    </source>
</evidence>
<dbReference type="Proteomes" id="UP000282323">
    <property type="component" value="Unassembled WGS sequence"/>
</dbReference>
<keyword evidence="5" id="KW-1185">Reference proteome</keyword>
<dbReference type="InterPro" id="IPR038614">
    <property type="entry name" value="GK_N_sf"/>
</dbReference>
<dbReference type="PANTHER" id="PTHR12227">
    <property type="entry name" value="GLYCERATE KINASE"/>
    <property type="match status" value="1"/>
</dbReference>
<feature type="domain" description="MOFRL" evidence="2">
    <location>
        <begin position="339"/>
        <end position="439"/>
    </location>
</feature>
<dbReference type="RefSeq" id="WP_124196339.1">
    <property type="nucleotide sequence ID" value="NZ_REGA01000013.1"/>
</dbReference>
<dbReference type="InterPro" id="IPR007835">
    <property type="entry name" value="MOFRL"/>
</dbReference>
<sequence>MNEADTPITNSEARSVALACLERGIEAAHPATVIERSIRVEDGSFVVSPESRSDTLTFDLETYDRVFVLGGGNASGQFARELEEYLGGYLTGGVVVTDDVTSTDVIDVLEGDHPIPTDRCVEGAREVLSVAEDATENDLVIGCITGGGSALLAAPSPGLSRSDLQSTTEALLASGATIDEINAVRKHLSAIKGGRLAQAVSPATVIGLTISDVVGDDLSVIASGPLSPDPTTFSDAIDVLDRYRIDPPDSVRSHLETGANGEYPETPESGDPIFDHVTTSVLANGWTALNAARETATDRGYDAMILSSSVEGEAREAAKTHAAIARECHETSHPASPPVVLLSGGETTVTLSDDPGEGGPNQEFALSGAAVLEDEPIVVASVDTDGIDGASDSAGALVEPSEIDSEAATSALARNDAGTVLENADALIRTGQTGTNVNDLRLFVVGE</sequence>
<dbReference type="GO" id="GO:0008887">
    <property type="term" value="F:glycerate kinase activity"/>
    <property type="evidence" value="ECO:0007669"/>
    <property type="project" value="InterPro"/>
</dbReference>
<evidence type="ECO:0000313" key="5">
    <source>
        <dbReference type="Proteomes" id="UP000282323"/>
    </source>
</evidence>
<comment type="caution">
    <text evidence="4">The sequence shown here is derived from an EMBL/GenBank/DDBJ whole genome shotgun (WGS) entry which is preliminary data.</text>
</comment>
<feature type="domain" description="MOFRL-associated" evidence="3">
    <location>
        <begin position="17"/>
        <end position="256"/>
    </location>
</feature>
<protein>
    <submittedName>
        <fullName evidence="4">Glycerate kinase</fullName>
    </submittedName>
</protein>
<evidence type="ECO:0000259" key="2">
    <source>
        <dbReference type="Pfam" id="PF05161"/>
    </source>
</evidence>
<evidence type="ECO:0000256" key="1">
    <source>
        <dbReference type="SAM" id="MobiDB-lite"/>
    </source>
</evidence>
<dbReference type="InterPro" id="IPR039760">
    <property type="entry name" value="MOFRL_protein"/>
</dbReference>
<dbReference type="AlphaFoldDB" id="A0A3N6N5J8"/>
<dbReference type="PANTHER" id="PTHR12227:SF0">
    <property type="entry name" value="GLYCERATE KINASE"/>
    <property type="match status" value="1"/>
</dbReference>
<dbReference type="GO" id="GO:0005737">
    <property type="term" value="C:cytoplasm"/>
    <property type="evidence" value="ECO:0007669"/>
    <property type="project" value="TreeGrafter"/>
</dbReference>
<dbReference type="InterPro" id="IPR025286">
    <property type="entry name" value="MOFRL_assoc_dom"/>
</dbReference>
<accession>A0A3N6N5J8</accession>
<gene>
    <name evidence="4" type="ORF">EA473_14630</name>
</gene>
<dbReference type="EMBL" id="REGA01000013">
    <property type="protein sequence ID" value="RQG93562.1"/>
    <property type="molecule type" value="Genomic_DNA"/>
</dbReference>
<dbReference type="Gene3D" id="3.40.50.10180">
    <property type="entry name" value="Glycerate kinase, MOFRL-like N-terminal domain"/>
    <property type="match status" value="1"/>
</dbReference>